<dbReference type="Proteomes" id="UP000824139">
    <property type="component" value="Unassembled WGS sequence"/>
</dbReference>
<name>A0A9D1FXA5_9BACT</name>
<keyword evidence="2" id="KW-0812">Transmembrane</keyword>
<organism evidence="3 4">
    <name type="scientific">Candidatus Scatenecus faecavium</name>
    <dbReference type="NCBI Taxonomy" id="2840915"/>
    <lineage>
        <taxon>Bacteria</taxon>
        <taxon>Candidatus Scatenecus</taxon>
    </lineage>
</organism>
<sequence length="89" mass="10592">MIRSLIYGINNIFLIFYILIIARIFLSWIPTVRWDLQPWRFIREVTDVYLNIFRRFIPPIGMIDISPIIAILALQLIQNLIIFGLLQFA</sequence>
<dbReference type="InterPro" id="IPR003425">
    <property type="entry name" value="CCB3/YggT"/>
</dbReference>
<keyword evidence="2" id="KW-1133">Transmembrane helix</keyword>
<comment type="similarity">
    <text evidence="1">Belongs to the YggT family.</text>
</comment>
<gene>
    <name evidence="3" type="ORF">IAD41_07435</name>
</gene>
<feature type="transmembrane region" description="Helical" evidence="2">
    <location>
        <begin position="12"/>
        <end position="29"/>
    </location>
</feature>
<evidence type="ECO:0000313" key="4">
    <source>
        <dbReference type="Proteomes" id="UP000824139"/>
    </source>
</evidence>
<protein>
    <submittedName>
        <fullName evidence="3">YggT family protein</fullName>
    </submittedName>
</protein>
<reference evidence="3" key="2">
    <citation type="journal article" date="2021" name="PeerJ">
        <title>Extensive microbial diversity within the chicken gut microbiome revealed by metagenomics and culture.</title>
        <authorList>
            <person name="Gilroy R."/>
            <person name="Ravi A."/>
            <person name="Getino M."/>
            <person name="Pursley I."/>
            <person name="Horton D.L."/>
            <person name="Alikhan N.F."/>
            <person name="Baker D."/>
            <person name="Gharbi K."/>
            <person name="Hall N."/>
            <person name="Watson M."/>
            <person name="Adriaenssens E.M."/>
            <person name="Foster-Nyarko E."/>
            <person name="Jarju S."/>
            <person name="Secka A."/>
            <person name="Antonio M."/>
            <person name="Oren A."/>
            <person name="Chaudhuri R.R."/>
            <person name="La Ragione R."/>
            <person name="Hildebrand F."/>
            <person name="Pallen M.J."/>
        </authorList>
    </citation>
    <scope>NUCLEOTIDE SEQUENCE</scope>
    <source>
        <strain evidence="3">CHK152-2994</strain>
    </source>
</reference>
<evidence type="ECO:0000256" key="2">
    <source>
        <dbReference type="SAM" id="Phobius"/>
    </source>
</evidence>
<dbReference type="AlphaFoldDB" id="A0A9D1FXA5"/>
<accession>A0A9D1FXA5</accession>
<dbReference type="PANTHER" id="PTHR33219:SF14">
    <property type="entry name" value="PROTEIN COFACTOR ASSEMBLY OF COMPLEX C SUBUNIT B CCB3, CHLOROPLASTIC-RELATED"/>
    <property type="match status" value="1"/>
</dbReference>
<feature type="transmembrane region" description="Helical" evidence="2">
    <location>
        <begin position="65"/>
        <end position="86"/>
    </location>
</feature>
<keyword evidence="2" id="KW-0472">Membrane</keyword>
<comment type="caution">
    <text evidence="3">The sequence shown here is derived from an EMBL/GenBank/DDBJ whole genome shotgun (WGS) entry which is preliminary data.</text>
</comment>
<dbReference type="EMBL" id="DVJO01000162">
    <property type="protein sequence ID" value="HIS83419.1"/>
    <property type="molecule type" value="Genomic_DNA"/>
</dbReference>
<evidence type="ECO:0000256" key="1">
    <source>
        <dbReference type="ARBA" id="ARBA00010894"/>
    </source>
</evidence>
<evidence type="ECO:0000313" key="3">
    <source>
        <dbReference type="EMBL" id="HIS83419.1"/>
    </source>
</evidence>
<dbReference type="PANTHER" id="PTHR33219">
    <property type="entry name" value="YLMG HOMOLOG PROTEIN 2, CHLOROPLASTIC"/>
    <property type="match status" value="1"/>
</dbReference>
<dbReference type="GO" id="GO:0016020">
    <property type="term" value="C:membrane"/>
    <property type="evidence" value="ECO:0007669"/>
    <property type="project" value="InterPro"/>
</dbReference>
<proteinExistence type="inferred from homology"/>
<reference evidence="3" key="1">
    <citation type="submission" date="2020-10" db="EMBL/GenBank/DDBJ databases">
        <authorList>
            <person name="Gilroy R."/>
        </authorList>
    </citation>
    <scope>NUCLEOTIDE SEQUENCE</scope>
    <source>
        <strain evidence="3">CHK152-2994</strain>
    </source>
</reference>
<dbReference type="Pfam" id="PF02325">
    <property type="entry name" value="CCB3_YggT"/>
    <property type="match status" value="1"/>
</dbReference>